<dbReference type="AlphaFoldDB" id="A0A2Z2NXN6"/>
<dbReference type="KEGG" id="gai:IMCC3135_22185"/>
<feature type="transmembrane region" description="Helical" evidence="5">
    <location>
        <begin position="351"/>
        <end position="368"/>
    </location>
</feature>
<dbReference type="Proteomes" id="UP000250079">
    <property type="component" value="Chromosome"/>
</dbReference>
<evidence type="ECO:0000256" key="3">
    <source>
        <dbReference type="ARBA" id="ARBA00022989"/>
    </source>
</evidence>
<keyword evidence="4 5" id="KW-0472">Membrane</keyword>
<feature type="transmembrane region" description="Helical" evidence="5">
    <location>
        <begin position="109"/>
        <end position="129"/>
    </location>
</feature>
<evidence type="ECO:0000256" key="5">
    <source>
        <dbReference type="SAM" id="Phobius"/>
    </source>
</evidence>
<keyword evidence="2 5" id="KW-0812">Transmembrane</keyword>
<dbReference type="InterPro" id="IPR051533">
    <property type="entry name" value="WaaL-like"/>
</dbReference>
<feature type="transmembrane region" description="Helical" evidence="5">
    <location>
        <begin position="149"/>
        <end position="170"/>
    </location>
</feature>
<feature type="transmembrane region" description="Helical" evidence="5">
    <location>
        <begin position="81"/>
        <end position="102"/>
    </location>
</feature>
<evidence type="ECO:0000259" key="6">
    <source>
        <dbReference type="Pfam" id="PF04932"/>
    </source>
</evidence>
<evidence type="ECO:0000256" key="1">
    <source>
        <dbReference type="ARBA" id="ARBA00004141"/>
    </source>
</evidence>
<feature type="transmembrane region" description="Helical" evidence="5">
    <location>
        <begin position="182"/>
        <end position="198"/>
    </location>
</feature>
<protein>
    <recommendedName>
        <fullName evidence="6">O-antigen ligase-related domain-containing protein</fullName>
    </recommendedName>
</protein>
<feature type="transmembrane region" description="Helical" evidence="5">
    <location>
        <begin position="320"/>
        <end position="339"/>
    </location>
</feature>
<evidence type="ECO:0000256" key="4">
    <source>
        <dbReference type="ARBA" id="ARBA00023136"/>
    </source>
</evidence>
<dbReference type="RefSeq" id="WP_157736172.1">
    <property type="nucleotide sequence ID" value="NZ_CP018632.1"/>
</dbReference>
<dbReference type="GO" id="GO:0016020">
    <property type="term" value="C:membrane"/>
    <property type="evidence" value="ECO:0007669"/>
    <property type="project" value="UniProtKB-SubCell"/>
</dbReference>
<dbReference type="Pfam" id="PF04932">
    <property type="entry name" value="Wzy_C"/>
    <property type="match status" value="1"/>
</dbReference>
<evidence type="ECO:0000313" key="7">
    <source>
        <dbReference type="EMBL" id="ASJ74508.1"/>
    </source>
</evidence>
<name>A0A2Z2NXN6_9GAMM</name>
<evidence type="ECO:0000313" key="8">
    <source>
        <dbReference type="Proteomes" id="UP000250079"/>
    </source>
</evidence>
<sequence>MISLFFSGMLALYAFALVVFDNELFLPFLYLINVVMVGAYGLYALIVRVKPKFPAPFIAYTVLVALSVASIFWSVDQNFSIGMVRTMALILVSMFVVYNIIIHFGNATAFFIGLYAAIGFNLLMALGLVNLNLSEVGIRFLGSINQSNLMGYIGHVTVFFGYVHIVSVAGRRSVAAKKMVEILALLAICVVAVFVTYLTGSRTAIVLVAALLLWVFLTAFFKPVIAVPLIGVVVAAYLVVSSGSLGKLVISGDVDFANVAEMVYNRMESGAENDDGSVDERADLARAAYALYSERPLLGNGIGAFQSLNVSYAHNNYLEIMSSVGMIGLICMLSFYGLILRAILSMRVWRFKLLFGLMLLSFMAYDMALVSFNAKFQMLTPAVMLACITILRQNGERSLFNNPDFQVENQQRRRRRKRRSIGLSV</sequence>
<proteinExistence type="predicted"/>
<dbReference type="InterPro" id="IPR007016">
    <property type="entry name" value="O-antigen_ligase-rel_domated"/>
</dbReference>
<dbReference type="EMBL" id="CP018632">
    <property type="protein sequence ID" value="ASJ74508.1"/>
    <property type="molecule type" value="Genomic_DNA"/>
</dbReference>
<dbReference type="PANTHER" id="PTHR37422">
    <property type="entry name" value="TEICHURONIC ACID BIOSYNTHESIS PROTEIN TUAE"/>
    <property type="match status" value="1"/>
</dbReference>
<accession>A0A2Z2NXN6</accession>
<keyword evidence="3 5" id="KW-1133">Transmembrane helix</keyword>
<feature type="domain" description="O-antigen ligase-related" evidence="6">
    <location>
        <begin position="188"/>
        <end position="332"/>
    </location>
</feature>
<dbReference type="OrthoDB" id="9783389at2"/>
<feature type="transmembrane region" description="Helical" evidence="5">
    <location>
        <begin position="204"/>
        <end position="221"/>
    </location>
</feature>
<keyword evidence="8" id="KW-1185">Reference proteome</keyword>
<feature type="transmembrane region" description="Helical" evidence="5">
    <location>
        <begin position="26"/>
        <end position="45"/>
    </location>
</feature>
<organism evidence="7 8">
    <name type="scientific">Granulosicoccus antarcticus IMCC3135</name>
    <dbReference type="NCBI Taxonomy" id="1192854"/>
    <lineage>
        <taxon>Bacteria</taxon>
        <taxon>Pseudomonadati</taxon>
        <taxon>Pseudomonadota</taxon>
        <taxon>Gammaproteobacteria</taxon>
        <taxon>Chromatiales</taxon>
        <taxon>Granulosicoccaceae</taxon>
        <taxon>Granulosicoccus</taxon>
    </lineage>
</organism>
<evidence type="ECO:0000256" key="2">
    <source>
        <dbReference type="ARBA" id="ARBA00022692"/>
    </source>
</evidence>
<dbReference type="PANTHER" id="PTHR37422:SF13">
    <property type="entry name" value="LIPOPOLYSACCHARIDE BIOSYNTHESIS PROTEIN PA4999-RELATED"/>
    <property type="match status" value="1"/>
</dbReference>
<comment type="subcellular location">
    <subcellularLocation>
        <location evidence="1">Membrane</location>
        <topology evidence="1">Multi-pass membrane protein</topology>
    </subcellularLocation>
</comment>
<reference evidence="7 8" key="1">
    <citation type="submission" date="2016-12" db="EMBL/GenBank/DDBJ databases">
        <authorList>
            <person name="Song W.-J."/>
            <person name="Kurnit D.M."/>
        </authorList>
    </citation>
    <scope>NUCLEOTIDE SEQUENCE [LARGE SCALE GENOMIC DNA]</scope>
    <source>
        <strain evidence="7 8">IMCC3135</strain>
    </source>
</reference>
<gene>
    <name evidence="7" type="ORF">IMCC3135_22185</name>
</gene>
<feature type="transmembrane region" description="Helical" evidence="5">
    <location>
        <begin position="57"/>
        <end position="75"/>
    </location>
</feature>
<feature type="transmembrane region" description="Helical" evidence="5">
    <location>
        <begin position="228"/>
        <end position="250"/>
    </location>
</feature>